<sequence length="306" mass="34314">MEKPSTSSKRPREEEKEGGVEQSADSSSYLQNFLEYNTDKLAAVGRHDVKVIADLESFCGKLQASIAAVKKARDDEEKARTQKEKAIQDEIDKKAREEQNKTDKQAREEKTKIRKQLVAEKRCFQCKAVDKGLNACVAYTHGGGESGDGVIFCDDCYEIVGTRSCPSCSSFFHKSLGEDSCCKVDCMDDCHTCKSCKEIWCLPCAEADGAFFGRHCECDSWYCNGCADDNIERDCCYKCYKEDIYCGECSYNKSLEKCEGECENLLCDDCVCRLACGNDVRLCGDCNYDCADCDMCEGYYGHSRWA</sequence>
<accession>A0AAD9DEK8</accession>
<organism evidence="2 3">
    <name type="scientific">Skeletonema marinoi</name>
    <dbReference type="NCBI Taxonomy" id="267567"/>
    <lineage>
        <taxon>Eukaryota</taxon>
        <taxon>Sar</taxon>
        <taxon>Stramenopiles</taxon>
        <taxon>Ochrophyta</taxon>
        <taxon>Bacillariophyta</taxon>
        <taxon>Coscinodiscophyceae</taxon>
        <taxon>Thalassiosirophycidae</taxon>
        <taxon>Thalassiosirales</taxon>
        <taxon>Skeletonemataceae</taxon>
        <taxon>Skeletonema</taxon>
        <taxon>Skeletonema marinoi-dohrnii complex</taxon>
    </lineage>
</organism>
<evidence type="ECO:0000313" key="2">
    <source>
        <dbReference type="EMBL" id="KAK1744342.1"/>
    </source>
</evidence>
<name>A0AAD9DEK8_9STRA</name>
<dbReference type="AlphaFoldDB" id="A0AAD9DEK8"/>
<protein>
    <submittedName>
        <fullName evidence="2">Uncharacterized protein</fullName>
    </submittedName>
</protein>
<reference evidence="2" key="1">
    <citation type="submission" date="2023-06" db="EMBL/GenBank/DDBJ databases">
        <title>Survivors Of The Sea: Transcriptome response of Skeletonema marinoi to long-term dormancy.</title>
        <authorList>
            <person name="Pinder M.I.M."/>
            <person name="Kourtchenko O."/>
            <person name="Robertson E.K."/>
            <person name="Larsson T."/>
            <person name="Maumus F."/>
            <person name="Osuna-Cruz C.M."/>
            <person name="Vancaester E."/>
            <person name="Stenow R."/>
            <person name="Vandepoele K."/>
            <person name="Ploug H."/>
            <person name="Bruchert V."/>
            <person name="Godhe A."/>
            <person name="Topel M."/>
        </authorList>
    </citation>
    <scope>NUCLEOTIDE SEQUENCE</scope>
    <source>
        <strain evidence="2">R05AC</strain>
    </source>
</reference>
<proteinExistence type="predicted"/>
<keyword evidence="3" id="KW-1185">Reference proteome</keyword>
<comment type="caution">
    <text evidence="2">The sequence shown here is derived from an EMBL/GenBank/DDBJ whole genome shotgun (WGS) entry which is preliminary data.</text>
</comment>
<evidence type="ECO:0000256" key="1">
    <source>
        <dbReference type="SAM" id="MobiDB-lite"/>
    </source>
</evidence>
<dbReference type="Proteomes" id="UP001224775">
    <property type="component" value="Unassembled WGS sequence"/>
</dbReference>
<feature type="region of interest" description="Disordered" evidence="1">
    <location>
        <begin position="71"/>
        <end position="109"/>
    </location>
</feature>
<dbReference type="EMBL" id="JATAAI010000007">
    <property type="protein sequence ID" value="KAK1744342.1"/>
    <property type="molecule type" value="Genomic_DNA"/>
</dbReference>
<evidence type="ECO:0000313" key="3">
    <source>
        <dbReference type="Proteomes" id="UP001224775"/>
    </source>
</evidence>
<feature type="compositionally biased region" description="Basic and acidic residues" evidence="1">
    <location>
        <begin position="10"/>
        <end position="19"/>
    </location>
</feature>
<gene>
    <name evidence="2" type="ORF">QTG54_004875</name>
</gene>
<feature type="region of interest" description="Disordered" evidence="1">
    <location>
        <begin position="1"/>
        <end position="26"/>
    </location>
</feature>